<evidence type="ECO:0000256" key="1">
    <source>
        <dbReference type="SAM" id="SignalP"/>
    </source>
</evidence>
<feature type="chain" id="PRO_5006612686" description="6-Cys domain-containing protein" evidence="1">
    <location>
        <begin position="22"/>
        <end position="969"/>
    </location>
</feature>
<sequence length="969" mass="108861">MVSYITVALFIATSLIHLALAEYDTHEVYDFSNFEYPIDNNTVKVYVTVLNSSKSIEILCPKERNGLRFNLLPNTRETIATNDIYVYATVNGVYRKININQIFVPDESSDSGLPDYRLNKARLLLANDGHTLFRRPGFDSIDVHCTAGIFINSVAASLPGCLENEQLNRSGAYTCPCYGCGKASGPLLGVVKIMLTSVPEVMHGCGSKRVPILLHEQPSSHECSYDLLDTDRIGFYCKGRVDPPDCPRVMFNALNDQLMDVPFEGNLNWQMYGDGLLLSISYDQSCNAKTFKGYCKCISEETGATNAVINLRRQDEYVCDLGSLLMRHLSNNILGPWCDVKLYPGRKLSIILPSLNESNVYTNPVTKVAHKVVVKSALWMPLISSNNGLVRTIFNNSVTYKQVSIEPFFNNGILALESGYDPLGVLIIKHLNNETRLKMGFDSFYYRNLMKIGMENGKPMDILANIKITLQQLNGYKWLDEDLYHYMEDKPIASGKNPWILRHSFSPFIKAFYAGDIDVTAVRCNSTEALVPSGCNKKAFDANRSMVIPFPEGVSQRKRDPRGNSTQIVVADKASPLSLSCSCLNSDGIESSRFEVHKLRRLDVPNPFLNGAPNRVVMIPHVEMISNGVASMRYGIDQIPMIDSLEAKHEFRLALGDELYLRCQPPVDYKYRQRITVASADKPFFSEAYKTILIHDESTEKEYTMLNDDPSMSQGVWFPANDKAFFSVVTKGSDRYFKNRAIESTMAISGGFEIATHEKSTADMISRSIFNIKYPKSSIVISKLGESEITFNFICGKVSPGLDNADKVEKYSGRFRYTNPIHREDRLMEIWGLIKITIPTTDPYVHGCGIPGDHDKLFLPDTDVLRDRAGKIIGCSVNMKRTGRAGFYCPLPYRTDPPDCRPMHMPTSRCVGSDSSALKVSKSPHLFLFTRTSRMEFPFNLLRLRPSTFECHCSTITGVRISTIRLTRI</sequence>
<protein>
    <recommendedName>
        <fullName evidence="3">6-Cys domain-containing protein</fullName>
    </recommendedName>
</protein>
<dbReference type="VEuPathDB" id="PiroplasmaDB:BBOV_IV007480"/>
<dbReference type="EMBL" id="KT263561">
    <property type="protein sequence ID" value="ALR73026.1"/>
    <property type="molecule type" value="Genomic_DNA"/>
</dbReference>
<feature type="signal peptide" evidence="1">
    <location>
        <begin position="1"/>
        <end position="21"/>
    </location>
</feature>
<evidence type="ECO:0008006" key="3">
    <source>
        <dbReference type="Google" id="ProtNLM"/>
    </source>
</evidence>
<dbReference type="AlphaFoldDB" id="A0A0S3J4K9"/>
<proteinExistence type="predicted"/>
<name>A0A0S3J4K9_BABBO</name>
<reference evidence="2" key="1">
    <citation type="submission" date="2015-07" db="EMBL/GenBank/DDBJ databases">
        <title>Members of the Bbo 6-cys gene family are differentially expressed during the B. bovis life cycle.</title>
        <authorList>
            <person name="Alzan H.F."/>
            <person name="Suarez C.E."/>
        </authorList>
    </citation>
    <scope>NUCLEOTIDE SEQUENCE</scope>
    <source>
        <strain evidence="2">L17 virulent</strain>
    </source>
</reference>
<organism evidence="2">
    <name type="scientific">Babesia bovis</name>
    <dbReference type="NCBI Taxonomy" id="5865"/>
    <lineage>
        <taxon>Eukaryota</taxon>
        <taxon>Sar</taxon>
        <taxon>Alveolata</taxon>
        <taxon>Apicomplexa</taxon>
        <taxon>Aconoidasida</taxon>
        <taxon>Piroplasmida</taxon>
        <taxon>Babesiidae</taxon>
        <taxon>Babesia</taxon>
    </lineage>
</organism>
<keyword evidence="1" id="KW-0732">Signal</keyword>
<evidence type="ECO:0000313" key="2">
    <source>
        <dbReference type="EMBL" id="ALR73026.1"/>
    </source>
</evidence>
<accession>A0A0S3J4K9</accession>